<feature type="compositionally biased region" description="Basic and acidic residues" evidence="1">
    <location>
        <begin position="68"/>
        <end position="78"/>
    </location>
</feature>
<feature type="non-terminal residue" evidence="3">
    <location>
        <position position="118"/>
    </location>
</feature>
<reference evidence="3 4" key="1">
    <citation type="submission" date="2019-09" db="EMBL/GenBank/DDBJ databases">
        <title>Bird 10,000 Genomes (B10K) Project - Family phase.</title>
        <authorList>
            <person name="Zhang G."/>
        </authorList>
    </citation>
    <scope>NUCLEOTIDE SEQUENCE [LARGE SCALE GENOMIC DNA]</scope>
    <source>
        <strain evidence="3">B10K-DU-030-25</strain>
    </source>
</reference>
<feature type="compositionally biased region" description="Basic and acidic residues" evidence="1">
    <location>
        <begin position="1"/>
        <end position="14"/>
    </location>
</feature>
<dbReference type="PANTHER" id="PTHR31796:SF2">
    <property type="entry name" value="SUZ DOMAIN-CONTAINING PROTEIN 1"/>
    <property type="match status" value="1"/>
</dbReference>
<dbReference type="InterPro" id="IPR039228">
    <property type="entry name" value="SZRD1"/>
</dbReference>
<dbReference type="AlphaFoldDB" id="A0A7K7UBQ7"/>
<feature type="compositionally biased region" description="Basic and acidic residues" evidence="1">
    <location>
        <begin position="91"/>
        <end position="109"/>
    </location>
</feature>
<feature type="region of interest" description="Disordered" evidence="1">
    <location>
        <begin position="68"/>
        <end position="118"/>
    </location>
</feature>
<evidence type="ECO:0000313" key="3">
    <source>
        <dbReference type="EMBL" id="NXA25814.1"/>
    </source>
</evidence>
<dbReference type="InterPro" id="IPR024771">
    <property type="entry name" value="SUZ"/>
</dbReference>
<dbReference type="Proteomes" id="UP000587655">
    <property type="component" value="Unassembled WGS sequence"/>
</dbReference>
<sequence>LEKKLKIMQKESRKSKSPPKVPIVIQDHSLPSGPPLQIQILERLTTNSMISNHNSASRPAFLVKSLAQREAEHTEARKQIQGSTSPEEEQEKSILERPTRISQPEDTRKPNNVIRQTL</sequence>
<evidence type="ECO:0000256" key="1">
    <source>
        <dbReference type="SAM" id="MobiDB-lite"/>
    </source>
</evidence>
<dbReference type="PANTHER" id="PTHR31796">
    <property type="entry name" value="SUZ DOMAIN-CONTAINING PROTEIN 1"/>
    <property type="match status" value="1"/>
</dbReference>
<proteinExistence type="predicted"/>
<dbReference type="EMBL" id="VZSZ01007841">
    <property type="protein sequence ID" value="NXA25814.1"/>
    <property type="molecule type" value="Genomic_DNA"/>
</dbReference>
<organism evidence="3 4">
    <name type="scientific">Ibidorhyncha struthersii</name>
    <dbReference type="NCBI Taxonomy" id="425643"/>
    <lineage>
        <taxon>Eukaryota</taxon>
        <taxon>Metazoa</taxon>
        <taxon>Chordata</taxon>
        <taxon>Craniata</taxon>
        <taxon>Vertebrata</taxon>
        <taxon>Euteleostomi</taxon>
        <taxon>Archelosauria</taxon>
        <taxon>Archosauria</taxon>
        <taxon>Dinosauria</taxon>
        <taxon>Saurischia</taxon>
        <taxon>Theropoda</taxon>
        <taxon>Coelurosauria</taxon>
        <taxon>Aves</taxon>
        <taxon>Neognathae</taxon>
        <taxon>Neoaves</taxon>
        <taxon>Charadriiformes</taxon>
        <taxon>Charadriidae</taxon>
        <taxon>Ibidorhyncha</taxon>
    </lineage>
</organism>
<name>A0A7K7UBQ7_9CHAR</name>
<feature type="non-terminal residue" evidence="3">
    <location>
        <position position="1"/>
    </location>
</feature>
<comment type="caution">
    <text evidence="3">The sequence shown here is derived from an EMBL/GenBank/DDBJ whole genome shotgun (WGS) entry which is preliminary data.</text>
</comment>
<protein>
    <submittedName>
        <fullName evidence="3">SZRD1 protein</fullName>
    </submittedName>
</protein>
<gene>
    <name evidence="3" type="primary">Szrd1_1</name>
    <name evidence="3" type="ORF">IBISTR_R15222</name>
</gene>
<feature type="region of interest" description="Disordered" evidence="1">
    <location>
        <begin position="1"/>
        <end position="32"/>
    </location>
</feature>
<evidence type="ECO:0000259" key="2">
    <source>
        <dbReference type="PROSITE" id="PS51673"/>
    </source>
</evidence>
<feature type="domain" description="SUZ" evidence="2">
    <location>
        <begin position="20"/>
        <end position="85"/>
    </location>
</feature>
<evidence type="ECO:0000313" key="4">
    <source>
        <dbReference type="Proteomes" id="UP000587655"/>
    </source>
</evidence>
<dbReference type="PROSITE" id="PS51673">
    <property type="entry name" value="SUZ"/>
    <property type="match status" value="1"/>
</dbReference>
<accession>A0A7K7UBQ7</accession>
<keyword evidence="4" id="KW-1185">Reference proteome</keyword>